<reference evidence="1" key="1">
    <citation type="submission" date="2012-04" db="EMBL/GenBank/DDBJ databases">
        <authorList>
            <person name="Borisov I.G."/>
            <person name="Ivanikova N.V."/>
            <person name="Pinevich A.V."/>
        </authorList>
    </citation>
    <scope>NUCLEOTIDE SEQUENCE</scope>
    <source>
        <strain evidence="1">CALU 1027</strain>
    </source>
</reference>
<keyword evidence="2" id="KW-1185">Reference proteome</keyword>
<dbReference type="AlphaFoldDB" id="A0A0M2PVY1"/>
<dbReference type="STRING" id="317619.GCA_000332315_01277"/>
<dbReference type="eggNOG" id="ENOG5032ZZY">
    <property type="taxonomic scope" value="Bacteria"/>
</dbReference>
<dbReference type="RefSeq" id="WP_044076456.1">
    <property type="nucleotide sequence ID" value="NZ_KB235933.1"/>
</dbReference>
<dbReference type="EMBL" id="AJTX02000004">
    <property type="protein sequence ID" value="KKJ00616.1"/>
    <property type="molecule type" value="Genomic_DNA"/>
</dbReference>
<protein>
    <submittedName>
        <fullName evidence="1">Glycogen debranching protein</fullName>
    </submittedName>
</protein>
<evidence type="ECO:0000313" key="2">
    <source>
        <dbReference type="Proteomes" id="UP000034681"/>
    </source>
</evidence>
<comment type="caution">
    <text evidence="1">The sequence shown here is derived from an EMBL/GenBank/DDBJ whole genome shotgun (WGS) entry which is preliminary data.</text>
</comment>
<sequence length="70" mass="7904">MTATIWVNEQRDPSGILYSCIACIDETQAQECYRSFQDNLSADQKAQGWTATLHTVKSWEEVPPTALKLN</sequence>
<organism evidence="1 2">
    <name type="scientific">Prochlorothrix hollandica PCC 9006 = CALU 1027</name>
    <dbReference type="NCBI Taxonomy" id="317619"/>
    <lineage>
        <taxon>Bacteria</taxon>
        <taxon>Bacillati</taxon>
        <taxon>Cyanobacteriota</taxon>
        <taxon>Cyanophyceae</taxon>
        <taxon>Prochlorotrichales</taxon>
        <taxon>Prochlorotrichaceae</taxon>
        <taxon>Prochlorothrix</taxon>
    </lineage>
</organism>
<proteinExistence type="predicted"/>
<dbReference type="Proteomes" id="UP000034681">
    <property type="component" value="Unassembled WGS sequence"/>
</dbReference>
<dbReference type="OrthoDB" id="532085at2"/>
<accession>A0A0M2PVY1</accession>
<gene>
    <name evidence="1" type="ORF">PROH_12435</name>
</gene>
<evidence type="ECO:0000313" key="1">
    <source>
        <dbReference type="EMBL" id="KKJ00616.1"/>
    </source>
</evidence>
<name>A0A0M2PVY1_PROHO</name>